<dbReference type="PANTHER" id="PTHR42643:SF24">
    <property type="entry name" value="IONOTROPIC RECEPTOR 60A"/>
    <property type="match status" value="1"/>
</dbReference>
<dbReference type="Gene3D" id="1.10.287.70">
    <property type="match status" value="1"/>
</dbReference>
<evidence type="ECO:0000256" key="5">
    <source>
        <dbReference type="ARBA" id="ARBA00022989"/>
    </source>
</evidence>
<feature type="signal peptide" evidence="13">
    <location>
        <begin position="1"/>
        <end position="18"/>
    </location>
</feature>
<reference evidence="15 16" key="1">
    <citation type="submission" date="2024-08" db="EMBL/GenBank/DDBJ databases">
        <authorList>
            <person name="Cucini C."/>
            <person name="Frati F."/>
        </authorList>
    </citation>
    <scope>NUCLEOTIDE SEQUENCE [LARGE SCALE GENOMIC DNA]</scope>
</reference>
<feature type="chain" id="PRO_5045155811" description="Ionotropic glutamate receptor L-glutamate and glycine-binding domain-containing protein" evidence="13">
    <location>
        <begin position="19"/>
        <end position="653"/>
    </location>
</feature>
<keyword evidence="3" id="KW-1003">Cell membrane</keyword>
<evidence type="ECO:0000256" key="6">
    <source>
        <dbReference type="ARBA" id="ARBA00023065"/>
    </source>
</evidence>
<sequence>MASFLTLFLIIQITIVMFQLPKYSTSSHQKLLNHAFHPAIPIVSSYFKNCVTFIVTDTPKIEEHIQDLNPLFDQQLIHLLTLQPNPSKNTTSHYYPIPNKYLTCSIIITILEEGTKHLSQFHTQITPDFRAMTQREMDHYIFISHEKFTNNLLSSTELQKIKYKLILPIKTVNYYSKTGTTLCFYCNHGSSKLININVRKSFRKADIFPDFTGNGFGHPLRLTVPTKYPFVVELEQIKIDEWRIKRGIYKPVLEVLSSHFNFTYFISPSTGGDSGTHHPNGSWTGVMGDLYSNKADLGVGCVYSLSRYPFASFSGGIRYVWLTFMVGQPKQSYSWKVMFWPFRFHLWISILVSLLSIIVVFKLISRYENLMSKSGKKFPLTAEHLTFTLVGNNVPYPEAPVARFLLVVWLFASLIINTLYVSKLVGLLVFPVKHVQPKTFKELVDKPNFHFRYGLDSSKGAMYGYFKESTNPTIQKVFEEREPSKPIIECLQQAVKENFACISWRGNAEYIAYKNLSLIQGKSPLIAADEDKIMIVPLGLSFPKNSVLLPNINKFIGLLFDSGQGSKWTMDDLEELQRNKVQWQKEVMSNNRKKGWKDERGNYRQRKSGVSLSTRHLHGPFYMYVVGKCGAFLAFMGETFFWTYMRIKNEVST</sequence>
<keyword evidence="6" id="KW-0406">Ion transport</keyword>
<accession>A0ABP1QHP9</accession>
<organism evidence="15 16">
    <name type="scientific">Orchesella dallaii</name>
    <dbReference type="NCBI Taxonomy" id="48710"/>
    <lineage>
        <taxon>Eukaryota</taxon>
        <taxon>Metazoa</taxon>
        <taxon>Ecdysozoa</taxon>
        <taxon>Arthropoda</taxon>
        <taxon>Hexapoda</taxon>
        <taxon>Collembola</taxon>
        <taxon>Entomobryomorpha</taxon>
        <taxon>Entomobryoidea</taxon>
        <taxon>Orchesellidae</taxon>
        <taxon>Orchesellinae</taxon>
        <taxon>Orchesella</taxon>
    </lineage>
</organism>
<evidence type="ECO:0000256" key="13">
    <source>
        <dbReference type="SAM" id="SignalP"/>
    </source>
</evidence>
<evidence type="ECO:0000256" key="3">
    <source>
        <dbReference type="ARBA" id="ARBA00022475"/>
    </source>
</evidence>
<keyword evidence="11" id="KW-0407">Ion channel</keyword>
<evidence type="ECO:0000256" key="2">
    <source>
        <dbReference type="ARBA" id="ARBA00022448"/>
    </source>
</evidence>
<evidence type="ECO:0000256" key="11">
    <source>
        <dbReference type="ARBA" id="ARBA00023303"/>
    </source>
</evidence>
<keyword evidence="7 12" id="KW-0472">Membrane</keyword>
<dbReference type="Gene3D" id="3.40.190.10">
    <property type="entry name" value="Periplasmic binding protein-like II"/>
    <property type="match status" value="1"/>
</dbReference>
<dbReference type="Proteomes" id="UP001642540">
    <property type="component" value="Unassembled WGS sequence"/>
</dbReference>
<evidence type="ECO:0000259" key="14">
    <source>
        <dbReference type="Pfam" id="PF10613"/>
    </source>
</evidence>
<dbReference type="EMBL" id="CAXLJM020000035">
    <property type="protein sequence ID" value="CAL8103754.1"/>
    <property type="molecule type" value="Genomic_DNA"/>
</dbReference>
<proteinExistence type="predicted"/>
<keyword evidence="5 12" id="KW-1133">Transmembrane helix</keyword>
<name>A0ABP1QHP9_9HEXA</name>
<evidence type="ECO:0000256" key="8">
    <source>
        <dbReference type="ARBA" id="ARBA00023170"/>
    </source>
</evidence>
<comment type="subcellular location">
    <subcellularLocation>
        <location evidence="1">Cell membrane</location>
        <topology evidence="1">Multi-pass membrane protein</topology>
    </subcellularLocation>
</comment>
<feature type="transmembrane region" description="Helical" evidence="12">
    <location>
        <begin position="404"/>
        <end position="430"/>
    </location>
</feature>
<keyword evidence="10" id="KW-1071">Ligand-gated ion channel</keyword>
<evidence type="ECO:0000256" key="9">
    <source>
        <dbReference type="ARBA" id="ARBA00023180"/>
    </source>
</evidence>
<feature type="transmembrane region" description="Helical" evidence="12">
    <location>
        <begin position="621"/>
        <end position="645"/>
    </location>
</feature>
<dbReference type="InterPro" id="IPR052192">
    <property type="entry name" value="Insect_Ionotropic_Sensory_Rcpt"/>
</dbReference>
<comment type="caution">
    <text evidence="15">The sequence shown here is derived from an EMBL/GenBank/DDBJ whole genome shotgun (WGS) entry which is preliminary data.</text>
</comment>
<feature type="transmembrane region" description="Helical" evidence="12">
    <location>
        <begin position="346"/>
        <end position="364"/>
    </location>
</feature>
<keyword evidence="2" id="KW-0813">Transport</keyword>
<dbReference type="SUPFAM" id="SSF53850">
    <property type="entry name" value="Periplasmic binding protein-like II"/>
    <property type="match status" value="1"/>
</dbReference>
<evidence type="ECO:0000256" key="7">
    <source>
        <dbReference type="ARBA" id="ARBA00023136"/>
    </source>
</evidence>
<evidence type="ECO:0000256" key="10">
    <source>
        <dbReference type="ARBA" id="ARBA00023286"/>
    </source>
</evidence>
<evidence type="ECO:0000256" key="12">
    <source>
        <dbReference type="SAM" id="Phobius"/>
    </source>
</evidence>
<keyword evidence="13" id="KW-0732">Signal</keyword>
<evidence type="ECO:0000256" key="4">
    <source>
        <dbReference type="ARBA" id="ARBA00022692"/>
    </source>
</evidence>
<keyword evidence="9" id="KW-0325">Glycoprotein</keyword>
<dbReference type="InterPro" id="IPR019594">
    <property type="entry name" value="Glu/Gly-bd"/>
</dbReference>
<keyword evidence="16" id="KW-1185">Reference proteome</keyword>
<evidence type="ECO:0000313" key="15">
    <source>
        <dbReference type="EMBL" id="CAL8103754.1"/>
    </source>
</evidence>
<dbReference type="PANTHER" id="PTHR42643">
    <property type="entry name" value="IONOTROPIC RECEPTOR 20A-RELATED"/>
    <property type="match status" value="1"/>
</dbReference>
<feature type="domain" description="Ionotropic glutamate receptor L-glutamate and glycine-binding" evidence="14">
    <location>
        <begin position="223"/>
        <end position="301"/>
    </location>
</feature>
<dbReference type="Pfam" id="PF10613">
    <property type="entry name" value="Lig_chan-Glu_bd"/>
    <property type="match status" value="1"/>
</dbReference>
<keyword evidence="4 12" id="KW-0812">Transmembrane</keyword>
<keyword evidence="8" id="KW-0675">Receptor</keyword>
<evidence type="ECO:0000313" key="16">
    <source>
        <dbReference type="Proteomes" id="UP001642540"/>
    </source>
</evidence>
<gene>
    <name evidence="15" type="ORF">ODALV1_LOCUS11545</name>
</gene>
<protein>
    <recommendedName>
        <fullName evidence="14">Ionotropic glutamate receptor L-glutamate and glycine-binding domain-containing protein</fullName>
    </recommendedName>
</protein>
<evidence type="ECO:0000256" key="1">
    <source>
        <dbReference type="ARBA" id="ARBA00004651"/>
    </source>
</evidence>